<dbReference type="InterPro" id="IPR006311">
    <property type="entry name" value="TAT_signal"/>
</dbReference>
<dbReference type="OrthoDB" id="9777007at2"/>
<dbReference type="PANTHER" id="PTHR31118:SF12">
    <property type="entry name" value="CYCLASE-LIKE PROTEIN 2"/>
    <property type="match status" value="1"/>
</dbReference>
<dbReference type="InterPro" id="IPR037175">
    <property type="entry name" value="KFase_sf"/>
</dbReference>
<gene>
    <name evidence="1" type="primary">kynB_2</name>
    <name evidence="1" type="ORF">PEV8663_03797</name>
</gene>
<keyword evidence="1" id="KW-0378">Hydrolase</keyword>
<dbReference type="EMBL" id="FXYH01000017">
    <property type="protein sequence ID" value="SMX48282.1"/>
    <property type="molecule type" value="Genomic_DNA"/>
</dbReference>
<dbReference type="SUPFAM" id="SSF102198">
    <property type="entry name" value="Putative cyclase"/>
    <property type="match status" value="1"/>
</dbReference>
<dbReference type="InterPro" id="IPR007325">
    <property type="entry name" value="KFase/CYL"/>
</dbReference>
<sequence>MCNVCITNGVAASVSRRAMMAGGAAAMASGIALKPRTAMAQTGEQISFGRVVDLTHRLTPDFPTYFGTPAFTAEDTFTWDENRVNLKTLTYPEHVGTHFDAPIHFSEDGATVDEIAVENLVCPLAIIDVRQAASEDADYRLTPDDIAAFEAEHGEIPVGACVAMLSGWADKVSADDFRGADGDGVLHFPGFHVETADFLMRERQVNGIGVDTLSLDHGPSTDSPVHYAWLPSGRWGVECLRGLEALPALGATLIAGAPRFAGGTGGPGRVMALL</sequence>
<dbReference type="EC" id="3.5.1.9" evidence="1"/>
<dbReference type="Gene3D" id="3.50.30.50">
    <property type="entry name" value="Putative cyclase"/>
    <property type="match status" value="1"/>
</dbReference>
<organism evidence="1 2">
    <name type="scientific">Pelagimonas varians</name>
    <dbReference type="NCBI Taxonomy" id="696760"/>
    <lineage>
        <taxon>Bacteria</taxon>
        <taxon>Pseudomonadati</taxon>
        <taxon>Pseudomonadota</taxon>
        <taxon>Alphaproteobacteria</taxon>
        <taxon>Rhodobacterales</taxon>
        <taxon>Roseobacteraceae</taxon>
        <taxon>Pelagimonas</taxon>
    </lineage>
</organism>
<accession>A0A238L1H5</accession>
<dbReference type="Proteomes" id="UP000220836">
    <property type="component" value="Unassembled WGS sequence"/>
</dbReference>
<protein>
    <submittedName>
        <fullName evidence="1">Kynurenine formamidase</fullName>
        <ecNumber evidence="1">3.5.1.9</ecNumber>
    </submittedName>
</protein>
<evidence type="ECO:0000313" key="1">
    <source>
        <dbReference type="EMBL" id="SMX48282.1"/>
    </source>
</evidence>
<dbReference type="Pfam" id="PF04199">
    <property type="entry name" value="Cyclase"/>
    <property type="match status" value="1"/>
</dbReference>
<dbReference type="GO" id="GO:0019441">
    <property type="term" value="P:L-tryptophan catabolic process to kynurenine"/>
    <property type="evidence" value="ECO:0007669"/>
    <property type="project" value="InterPro"/>
</dbReference>
<evidence type="ECO:0000313" key="2">
    <source>
        <dbReference type="Proteomes" id="UP000220836"/>
    </source>
</evidence>
<reference evidence="1 2" key="1">
    <citation type="submission" date="2017-05" db="EMBL/GenBank/DDBJ databases">
        <authorList>
            <person name="Song R."/>
            <person name="Chenine A.L."/>
            <person name="Ruprecht R.M."/>
        </authorList>
    </citation>
    <scope>NUCLEOTIDE SEQUENCE [LARGE SCALE GENOMIC DNA]</scope>
    <source>
        <strain evidence="1 2">CECT 8663</strain>
    </source>
</reference>
<keyword evidence="2" id="KW-1185">Reference proteome</keyword>
<proteinExistence type="predicted"/>
<dbReference type="GO" id="GO:0004061">
    <property type="term" value="F:arylformamidase activity"/>
    <property type="evidence" value="ECO:0007669"/>
    <property type="project" value="UniProtKB-EC"/>
</dbReference>
<name>A0A238L1H5_9RHOB</name>
<dbReference type="PANTHER" id="PTHR31118">
    <property type="entry name" value="CYCLASE-LIKE PROTEIN 2"/>
    <property type="match status" value="1"/>
</dbReference>
<dbReference type="RefSeq" id="WP_097806244.1">
    <property type="nucleotide sequence ID" value="NZ_CBDIHF020000002.1"/>
</dbReference>
<dbReference type="AlphaFoldDB" id="A0A238L1H5"/>
<dbReference type="PROSITE" id="PS51318">
    <property type="entry name" value="TAT"/>
    <property type="match status" value="1"/>
</dbReference>